<proteinExistence type="predicted"/>
<dbReference type="PANTHER" id="PTHR43591">
    <property type="entry name" value="METHYLTRANSFERASE"/>
    <property type="match status" value="1"/>
</dbReference>
<dbReference type="OrthoDB" id="9760689at2"/>
<evidence type="ECO:0000259" key="1">
    <source>
        <dbReference type="Pfam" id="PF08241"/>
    </source>
</evidence>
<reference evidence="2 3" key="1">
    <citation type="submission" date="2014-06" db="EMBL/GenBank/DDBJ databases">
        <title>Whole Genome Sequences of Three Symbiotic Endozoicomonas Bacteria.</title>
        <authorList>
            <person name="Neave M.J."/>
            <person name="Apprill A."/>
            <person name="Voolstra C.R."/>
        </authorList>
    </citation>
    <scope>NUCLEOTIDE SEQUENCE [LARGE SCALE GENOMIC DNA]</scope>
    <source>
        <strain evidence="2 3">DSM 25634</strain>
    </source>
</reference>
<dbReference type="RefSeq" id="WP_034837754.1">
    <property type="nucleotide sequence ID" value="NZ_JOKH01000003.1"/>
</dbReference>
<dbReference type="InterPro" id="IPR013216">
    <property type="entry name" value="Methyltransf_11"/>
</dbReference>
<dbReference type="Pfam" id="PF08241">
    <property type="entry name" value="Methyltransf_11"/>
    <property type="match status" value="1"/>
</dbReference>
<accession>A0A081NG90</accession>
<protein>
    <recommendedName>
        <fullName evidence="1">Methyltransferase type 11 domain-containing protein</fullName>
    </recommendedName>
</protein>
<comment type="caution">
    <text evidence="2">The sequence shown here is derived from an EMBL/GenBank/DDBJ whole genome shotgun (WGS) entry which is preliminary data.</text>
</comment>
<dbReference type="GO" id="GO:0008757">
    <property type="term" value="F:S-adenosylmethionine-dependent methyltransferase activity"/>
    <property type="evidence" value="ECO:0007669"/>
    <property type="project" value="InterPro"/>
</dbReference>
<keyword evidence="3" id="KW-1185">Reference proteome</keyword>
<dbReference type="AlphaFoldDB" id="A0A081NG90"/>
<dbReference type="eggNOG" id="COG2226">
    <property type="taxonomic scope" value="Bacteria"/>
</dbReference>
<dbReference type="Proteomes" id="UP000028073">
    <property type="component" value="Unassembled WGS sequence"/>
</dbReference>
<dbReference type="InterPro" id="IPR029063">
    <property type="entry name" value="SAM-dependent_MTases_sf"/>
</dbReference>
<organism evidence="2 3">
    <name type="scientific">Endozoicomonas numazuensis</name>
    <dbReference type="NCBI Taxonomy" id="1137799"/>
    <lineage>
        <taxon>Bacteria</taxon>
        <taxon>Pseudomonadati</taxon>
        <taxon>Pseudomonadota</taxon>
        <taxon>Gammaproteobacteria</taxon>
        <taxon>Oceanospirillales</taxon>
        <taxon>Endozoicomonadaceae</taxon>
        <taxon>Endozoicomonas</taxon>
    </lineage>
</organism>
<feature type="domain" description="Methyltransferase type 11" evidence="1">
    <location>
        <begin position="55"/>
        <end position="151"/>
    </location>
</feature>
<evidence type="ECO:0000313" key="3">
    <source>
        <dbReference type="Proteomes" id="UP000028073"/>
    </source>
</evidence>
<dbReference type="EMBL" id="JOKH01000003">
    <property type="protein sequence ID" value="KEQ17463.1"/>
    <property type="molecule type" value="Genomic_DNA"/>
</dbReference>
<sequence length="279" mass="32702">MTDNQNPHFIECSEHYENTSTFVSRVDIFRFRKAPGHYLDWLKEQSPFEKADKILDLGCGPALLWKKFPDLLKQNHQLFLTDRSSNMLFHARNHTGELKAERFFLRNAMEQLCFKDQQFDAVLAHMLLYHATDIDQTLREITRVLKPHAWLSTTTFASHSEDIIWKTVHAIEPEIPPYSEILSPFSAENAPSQLKRHFSSLKTTNYQTGFSCPYPEIWADFICSFPNVELRQLKSGFRQKLIHKLEKLIDQHGTLPYQTEMVHYLCQQPRTRILHEAAL</sequence>
<dbReference type="CDD" id="cd02440">
    <property type="entry name" value="AdoMet_MTases"/>
    <property type="match status" value="1"/>
</dbReference>
<dbReference type="STRING" id="1137799.GZ78_16960"/>
<dbReference type="SUPFAM" id="SSF53335">
    <property type="entry name" value="S-adenosyl-L-methionine-dependent methyltransferases"/>
    <property type="match status" value="1"/>
</dbReference>
<dbReference type="Gene3D" id="3.40.50.150">
    <property type="entry name" value="Vaccinia Virus protein VP39"/>
    <property type="match status" value="1"/>
</dbReference>
<evidence type="ECO:0000313" key="2">
    <source>
        <dbReference type="EMBL" id="KEQ17463.1"/>
    </source>
</evidence>
<gene>
    <name evidence="2" type="ORF">GZ78_16960</name>
</gene>
<name>A0A081NG90_9GAMM</name>